<dbReference type="OrthoDB" id="8116556at2"/>
<reference evidence="4 5" key="1">
    <citation type="submission" date="2016-05" db="EMBL/GenBank/DDBJ databases">
        <title>Paenibacillus oryzae. sp. nov., isolated from the rice root.</title>
        <authorList>
            <person name="Zhang J."/>
            <person name="Zhang X."/>
        </authorList>
    </citation>
    <scope>NUCLEOTIDE SEQUENCE [LARGE SCALE GENOMIC DNA]</scope>
    <source>
        <strain evidence="4 5">1DrF-4</strain>
    </source>
</reference>
<comment type="caution">
    <text evidence="4">The sequence shown here is derived from an EMBL/GenBank/DDBJ whole genome shotgun (WGS) entry which is preliminary data.</text>
</comment>
<protein>
    <recommendedName>
        <fullName evidence="3">N-acetyltransferase domain-containing protein</fullName>
    </recommendedName>
</protein>
<dbReference type="Gene3D" id="3.40.630.30">
    <property type="match status" value="1"/>
</dbReference>
<feature type="domain" description="N-acetyltransferase" evidence="3">
    <location>
        <begin position="19"/>
        <end position="174"/>
    </location>
</feature>
<organism evidence="4 5">
    <name type="scientific">Paenibacillus oryzae</name>
    <dbReference type="NCBI Taxonomy" id="1844972"/>
    <lineage>
        <taxon>Bacteria</taxon>
        <taxon>Bacillati</taxon>
        <taxon>Bacillota</taxon>
        <taxon>Bacilli</taxon>
        <taxon>Bacillales</taxon>
        <taxon>Paenibacillaceae</taxon>
        <taxon>Paenibacillus</taxon>
    </lineage>
</organism>
<evidence type="ECO:0000313" key="5">
    <source>
        <dbReference type="Proteomes" id="UP000092024"/>
    </source>
</evidence>
<sequence>MLEREIKFRRLVIGELNPEMLLPFQRYQEVNRVWRVIDGERKLVSEPFVDNWDEETKAEIVEQDFKHCLLGGGSVICAEDNGKLVGFSSLLRQLFGSESQYADLMQLHVSADYRGKGLGKALFAECARQAKVWGADKLYISAHSAEETVAFYRAMGCVDALEINKEHVEREPFDCQLEYVLNKG</sequence>
<dbReference type="Pfam" id="PF00583">
    <property type="entry name" value="Acetyltransf_1"/>
    <property type="match status" value="1"/>
</dbReference>
<keyword evidence="5" id="KW-1185">Reference proteome</keyword>
<dbReference type="RefSeq" id="WP_068679880.1">
    <property type="nucleotide sequence ID" value="NZ_LYPA01000030.1"/>
</dbReference>
<dbReference type="AlphaFoldDB" id="A0A1A5YQV9"/>
<evidence type="ECO:0000256" key="1">
    <source>
        <dbReference type="ARBA" id="ARBA00022679"/>
    </source>
</evidence>
<accession>A0A1A5YQV9</accession>
<dbReference type="STRING" id="1844972.A7K91_18655"/>
<dbReference type="InterPro" id="IPR000182">
    <property type="entry name" value="GNAT_dom"/>
</dbReference>
<dbReference type="InterPro" id="IPR050832">
    <property type="entry name" value="Bact_Acetyltransf"/>
</dbReference>
<gene>
    <name evidence="4" type="ORF">A7K91_18655</name>
</gene>
<dbReference type="InterPro" id="IPR016181">
    <property type="entry name" value="Acyl_CoA_acyltransferase"/>
</dbReference>
<dbReference type="EMBL" id="LYPA01000030">
    <property type="protein sequence ID" value="OBR67954.1"/>
    <property type="molecule type" value="Genomic_DNA"/>
</dbReference>
<evidence type="ECO:0000259" key="3">
    <source>
        <dbReference type="PROSITE" id="PS51186"/>
    </source>
</evidence>
<dbReference type="PANTHER" id="PTHR43877">
    <property type="entry name" value="AMINOALKYLPHOSPHONATE N-ACETYLTRANSFERASE-RELATED-RELATED"/>
    <property type="match status" value="1"/>
</dbReference>
<name>A0A1A5YQV9_9BACL</name>
<dbReference type="CDD" id="cd04301">
    <property type="entry name" value="NAT_SF"/>
    <property type="match status" value="1"/>
</dbReference>
<proteinExistence type="predicted"/>
<evidence type="ECO:0000313" key="4">
    <source>
        <dbReference type="EMBL" id="OBR67954.1"/>
    </source>
</evidence>
<dbReference type="PROSITE" id="PS51186">
    <property type="entry name" value="GNAT"/>
    <property type="match status" value="1"/>
</dbReference>
<evidence type="ECO:0000256" key="2">
    <source>
        <dbReference type="ARBA" id="ARBA00023315"/>
    </source>
</evidence>
<dbReference type="Proteomes" id="UP000092024">
    <property type="component" value="Unassembled WGS sequence"/>
</dbReference>
<keyword evidence="1" id="KW-0808">Transferase</keyword>
<dbReference type="GO" id="GO:0016747">
    <property type="term" value="F:acyltransferase activity, transferring groups other than amino-acyl groups"/>
    <property type="evidence" value="ECO:0007669"/>
    <property type="project" value="InterPro"/>
</dbReference>
<keyword evidence="2" id="KW-0012">Acyltransferase</keyword>
<dbReference type="SUPFAM" id="SSF55729">
    <property type="entry name" value="Acyl-CoA N-acyltransferases (Nat)"/>
    <property type="match status" value="1"/>
</dbReference>